<dbReference type="InterPro" id="IPR035979">
    <property type="entry name" value="RBD_domain_sf"/>
</dbReference>
<sequence>MGNRGCTVFVGNIDFTIPEETIVEELSSVGRVISFRMVTDRATGKSKGYGFCTYESPIVADIAVNRLKIMLNNRPVKINYADNNTVQQPQVEQAKLDIDGIVSTLNRLSPEETKDILKHMKQLALNRPEEIRALLTENSSLLSSLLHIIFTLGLAPKETLESILNKSFSVKAQQAQIMTRILQYHEYEIEDIPLPARDKIRKIRERLLKKE</sequence>
<dbReference type="OMA" id="VSFRMVY"/>
<dbReference type="Proteomes" id="UP000002872">
    <property type="component" value="Unassembled WGS sequence"/>
</dbReference>
<dbReference type="InterPro" id="IPR025742">
    <property type="entry name" value="CSTF2_hinge"/>
</dbReference>
<dbReference type="EMBL" id="GL870877">
    <property type="protein sequence ID" value="EIJ88868.1"/>
    <property type="molecule type" value="Genomic_DNA"/>
</dbReference>
<evidence type="ECO:0000313" key="4">
    <source>
        <dbReference type="Proteomes" id="UP000002872"/>
    </source>
</evidence>
<dbReference type="FunCoup" id="I3EI21">
    <property type="interactions" value="26"/>
</dbReference>
<dbReference type="InterPro" id="IPR000504">
    <property type="entry name" value="RRM_dom"/>
</dbReference>
<evidence type="ECO:0000259" key="2">
    <source>
        <dbReference type="PROSITE" id="PS50102"/>
    </source>
</evidence>
<dbReference type="Gene3D" id="1.25.40.630">
    <property type="match status" value="1"/>
</dbReference>
<dbReference type="VEuPathDB" id="MicrosporidiaDB:NEQG_00687"/>
<dbReference type="Pfam" id="PF14327">
    <property type="entry name" value="CSTF2_hinge"/>
    <property type="match status" value="1"/>
</dbReference>
<reference evidence="3" key="1">
    <citation type="submission" date="2011-01" db="EMBL/GenBank/DDBJ databases">
        <title>The Genome Sequence of Nematocida parisii strain ERTm3.</title>
        <authorList>
            <consortium name="The Broad Institute Genome Sequencing Platform"/>
            <consortium name="The Broad Institute Genome Sequencing Center for Infectious Disease"/>
            <person name="Cuomo C."/>
            <person name="Troemel E."/>
            <person name="Young S.K."/>
            <person name="Zeng Q."/>
            <person name="Gargeya S."/>
            <person name="Fitzgerald M."/>
            <person name="Haas B."/>
            <person name="Abouelleil A."/>
            <person name="Alvarado L."/>
            <person name="Arachchi H.M."/>
            <person name="Berlin A."/>
            <person name="Chapman S.B."/>
            <person name="Gearin G."/>
            <person name="Goldberg J."/>
            <person name="Griggs A."/>
            <person name="Gujja S."/>
            <person name="Hansen M."/>
            <person name="Heiman D."/>
            <person name="Howarth C."/>
            <person name="Larimer J."/>
            <person name="Lui A."/>
            <person name="MacDonald P.J.P."/>
            <person name="McCowen C."/>
            <person name="Montmayeur A."/>
            <person name="Murphy C."/>
            <person name="Neiman D."/>
            <person name="Pearson M."/>
            <person name="Priest M."/>
            <person name="Roberts A."/>
            <person name="Saif S."/>
            <person name="Shea T."/>
            <person name="Sisk P."/>
            <person name="Stolte C."/>
            <person name="Sykes S."/>
            <person name="Wortman J."/>
            <person name="Nusbaum C."/>
            <person name="Birren B."/>
        </authorList>
    </citation>
    <scope>NUCLEOTIDE SEQUENCE</scope>
    <source>
        <strain evidence="3">ERTm3</strain>
    </source>
</reference>
<dbReference type="OrthoDB" id="272703at2759"/>
<dbReference type="PANTHER" id="PTHR45735">
    <property type="entry name" value="CLEAVAGE STIMULATION FACTOR SUBUNIT 2"/>
    <property type="match status" value="1"/>
</dbReference>
<dbReference type="Gene3D" id="3.30.70.330">
    <property type="match status" value="1"/>
</dbReference>
<keyword evidence="1" id="KW-0694">RNA-binding</keyword>
<evidence type="ECO:0000256" key="1">
    <source>
        <dbReference type="PROSITE-ProRule" id="PRU00176"/>
    </source>
</evidence>
<dbReference type="Pfam" id="PF00076">
    <property type="entry name" value="RRM_1"/>
    <property type="match status" value="1"/>
</dbReference>
<dbReference type="AlphaFoldDB" id="I3EI21"/>
<dbReference type="InterPro" id="IPR012677">
    <property type="entry name" value="Nucleotide-bd_a/b_plait_sf"/>
</dbReference>
<organism evidence="3 4">
    <name type="scientific">Nematocida parisii (strain ERTm3)</name>
    <name type="common">Nematode killer fungus</name>
    <dbReference type="NCBI Taxonomy" id="935791"/>
    <lineage>
        <taxon>Eukaryota</taxon>
        <taxon>Fungi</taxon>
        <taxon>Fungi incertae sedis</taxon>
        <taxon>Microsporidia</taxon>
        <taxon>Nematocida</taxon>
    </lineage>
</organism>
<dbReference type="PANTHER" id="PTHR45735:SF2">
    <property type="entry name" value="CLEAVAGE STIMULATION FACTOR SUBUNIT 2"/>
    <property type="match status" value="1"/>
</dbReference>
<name>I3EI21_NEMP3</name>
<dbReference type="SMART" id="SM00360">
    <property type="entry name" value="RRM"/>
    <property type="match status" value="1"/>
</dbReference>
<dbReference type="STRING" id="935791.I3EI21"/>
<dbReference type="InParanoid" id="I3EI21"/>
<evidence type="ECO:0000313" key="3">
    <source>
        <dbReference type="EMBL" id="EIJ88868.1"/>
    </source>
</evidence>
<dbReference type="HOGENOM" id="CLU_028601_2_1_1"/>
<dbReference type="GO" id="GO:0005847">
    <property type="term" value="C:mRNA cleavage and polyadenylation specificity factor complex"/>
    <property type="evidence" value="ECO:0007669"/>
    <property type="project" value="TreeGrafter"/>
</dbReference>
<gene>
    <name evidence="3" type="ORF">NEQG_00687</name>
</gene>
<dbReference type="PROSITE" id="PS50102">
    <property type="entry name" value="RRM"/>
    <property type="match status" value="1"/>
</dbReference>
<accession>I3EI21</accession>
<feature type="domain" description="RRM" evidence="2">
    <location>
        <begin position="6"/>
        <end position="83"/>
    </location>
</feature>
<keyword evidence="4" id="KW-1185">Reference proteome</keyword>
<dbReference type="SUPFAM" id="SSF54928">
    <property type="entry name" value="RNA-binding domain, RBD"/>
    <property type="match status" value="1"/>
</dbReference>
<dbReference type="GO" id="GO:0003729">
    <property type="term" value="F:mRNA binding"/>
    <property type="evidence" value="ECO:0007669"/>
    <property type="project" value="TreeGrafter"/>
</dbReference>
<protein>
    <recommendedName>
        <fullName evidence="2">RRM domain-containing protein</fullName>
    </recommendedName>
</protein>
<proteinExistence type="predicted"/>